<dbReference type="STRING" id="658196.A0A397T8B5"/>
<dbReference type="InterPro" id="IPR001370">
    <property type="entry name" value="BIR_rpt"/>
</dbReference>
<dbReference type="PANTHER" id="PTHR46771:SF5">
    <property type="entry name" value="DETERIN"/>
    <property type="match status" value="1"/>
</dbReference>
<dbReference type="EMBL" id="QKYT01000122">
    <property type="protein sequence ID" value="RIA92595.1"/>
    <property type="molecule type" value="Genomic_DNA"/>
</dbReference>
<dbReference type="Pfam" id="PF00653">
    <property type="entry name" value="BIR"/>
    <property type="match status" value="2"/>
</dbReference>
<dbReference type="Proteomes" id="UP000265703">
    <property type="component" value="Unassembled WGS sequence"/>
</dbReference>
<reference evidence="3 4" key="1">
    <citation type="submission" date="2018-06" db="EMBL/GenBank/DDBJ databases">
        <title>Comparative genomics reveals the genomic features of Rhizophagus irregularis, R. cerebriforme, R. diaphanum and Gigaspora rosea, and their symbiotic lifestyle signature.</title>
        <authorList>
            <person name="Morin E."/>
            <person name="San Clemente H."/>
            <person name="Chen E.C.H."/>
            <person name="De La Providencia I."/>
            <person name="Hainaut M."/>
            <person name="Kuo A."/>
            <person name="Kohler A."/>
            <person name="Murat C."/>
            <person name="Tang N."/>
            <person name="Roy S."/>
            <person name="Loubradou J."/>
            <person name="Henrissat B."/>
            <person name="Grigoriev I.V."/>
            <person name="Corradi N."/>
            <person name="Roux C."/>
            <person name="Martin F.M."/>
        </authorList>
    </citation>
    <scope>NUCLEOTIDE SEQUENCE [LARGE SCALE GENOMIC DNA]</scope>
    <source>
        <strain evidence="3 4">DAOM 227022</strain>
    </source>
</reference>
<name>A0A397T8B5_9GLOM</name>
<dbReference type="AlphaFoldDB" id="A0A397T8B5"/>
<comment type="caution">
    <text evidence="3">The sequence shown here is derived from an EMBL/GenBank/DDBJ whole genome shotgun (WGS) entry which is preliminary data.</text>
</comment>
<sequence length="143" mass="16574">LSLAGFYFNPSQASLDNVTCFLCHKSMEGWGPSDDPFDEHLVHSPNCAWAVCRCVKRKFNDNELPFSWDDEDQLPTSKRMEELRLSTFNNWWPYDKIRGWVGTSKKMAKAGFYYAPSYESKDNVVCMYCEVGLEGWESKDDPM</sequence>
<accession>A0A397T8B5</accession>
<dbReference type="Gene3D" id="1.10.1170.10">
    <property type="entry name" value="Inhibitor Of Apoptosis Protein (2mihbC-IAP-1), Chain A"/>
    <property type="match status" value="2"/>
</dbReference>
<gene>
    <name evidence="3" type="ORF">C1645_691481</name>
</gene>
<keyword evidence="4" id="KW-1185">Reference proteome</keyword>
<evidence type="ECO:0000256" key="2">
    <source>
        <dbReference type="ARBA" id="ARBA00022833"/>
    </source>
</evidence>
<dbReference type="SMART" id="SM00238">
    <property type="entry name" value="BIR"/>
    <property type="match status" value="2"/>
</dbReference>
<keyword evidence="2" id="KW-0862">Zinc</keyword>
<dbReference type="GO" id="GO:0046872">
    <property type="term" value="F:metal ion binding"/>
    <property type="evidence" value="ECO:0007669"/>
    <property type="project" value="UniProtKB-KW"/>
</dbReference>
<evidence type="ECO:0000313" key="4">
    <source>
        <dbReference type="Proteomes" id="UP000265703"/>
    </source>
</evidence>
<dbReference type="OrthoDB" id="2196114at2759"/>
<feature type="non-terminal residue" evidence="3">
    <location>
        <position position="1"/>
    </location>
</feature>
<proteinExistence type="predicted"/>
<dbReference type="PANTHER" id="PTHR46771">
    <property type="entry name" value="DETERIN"/>
    <property type="match status" value="1"/>
</dbReference>
<dbReference type="PROSITE" id="PS50143">
    <property type="entry name" value="BIR_REPEAT_2"/>
    <property type="match status" value="2"/>
</dbReference>
<protein>
    <recommendedName>
        <fullName evidence="5">Inhibitor of apoptosis repeat-containing protein</fullName>
    </recommendedName>
</protein>
<dbReference type="SUPFAM" id="SSF57924">
    <property type="entry name" value="Inhibitor of apoptosis (IAP) repeat"/>
    <property type="match status" value="2"/>
</dbReference>
<dbReference type="InterPro" id="IPR051190">
    <property type="entry name" value="Baculoviral_IAP"/>
</dbReference>
<evidence type="ECO:0000313" key="3">
    <source>
        <dbReference type="EMBL" id="RIA92595.1"/>
    </source>
</evidence>
<organism evidence="3 4">
    <name type="scientific">Glomus cerebriforme</name>
    <dbReference type="NCBI Taxonomy" id="658196"/>
    <lineage>
        <taxon>Eukaryota</taxon>
        <taxon>Fungi</taxon>
        <taxon>Fungi incertae sedis</taxon>
        <taxon>Mucoromycota</taxon>
        <taxon>Glomeromycotina</taxon>
        <taxon>Glomeromycetes</taxon>
        <taxon>Glomerales</taxon>
        <taxon>Glomeraceae</taxon>
        <taxon>Glomus</taxon>
    </lineage>
</organism>
<evidence type="ECO:0008006" key="5">
    <source>
        <dbReference type="Google" id="ProtNLM"/>
    </source>
</evidence>
<evidence type="ECO:0000256" key="1">
    <source>
        <dbReference type="ARBA" id="ARBA00022723"/>
    </source>
</evidence>
<keyword evidence="1" id="KW-0479">Metal-binding</keyword>